<dbReference type="AlphaFoldDB" id="A0ABD3W5C1"/>
<organism evidence="1 2">
    <name type="scientific">Sinanodonta woodiana</name>
    <name type="common">Chinese pond mussel</name>
    <name type="synonym">Anodonta woodiana</name>
    <dbReference type="NCBI Taxonomy" id="1069815"/>
    <lineage>
        <taxon>Eukaryota</taxon>
        <taxon>Metazoa</taxon>
        <taxon>Spiralia</taxon>
        <taxon>Lophotrochozoa</taxon>
        <taxon>Mollusca</taxon>
        <taxon>Bivalvia</taxon>
        <taxon>Autobranchia</taxon>
        <taxon>Heteroconchia</taxon>
        <taxon>Palaeoheterodonta</taxon>
        <taxon>Unionida</taxon>
        <taxon>Unionoidea</taxon>
        <taxon>Unionidae</taxon>
        <taxon>Unioninae</taxon>
        <taxon>Sinanodonta</taxon>
    </lineage>
</organism>
<comment type="caution">
    <text evidence="1">The sequence shown here is derived from an EMBL/GenBank/DDBJ whole genome shotgun (WGS) entry which is preliminary data.</text>
</comment>
<reference evidence="1 2" key="1">
    <citation type="submission" date="2024-11" db="EMBL/GenBank/DDBJ databases">
        <title>Chromosome-level genome assembly of the freshwater bivalve Anodonta woodiana.</title>
        <authorList>
            <person name="Chen X."/>
        </authorList>
    </citation>
    <scope>NUCLEOTIDE SEQUENCE [LARGE SCALE GENOMIC DNA]</scope>
    <source>
        <strain evidence="1">MN2024</strain>
        <tissue evidence="1">Gills</tissue>
    </source>
</reference>
<dbReference type="SUPFAM" id="SSF81321">
    <property type="entry name" value="Family A G protein-coupled receptor-like"/>
    <property type="match status" value="1"/>
</dbReference>
<feature type="non-terminal residue" evidence="1">
    <location>
        <position position="1"/>
    </location>
</feature>
<evidence type="ECO:0000313" key="2">
    <source>
        <dbReference type="Proteomes" id="UP001634394"/>
    </source>
</evidence>
<protein>
    <submittedName>
        <fullName evidence="1">Uncharacterized protein</fullName>
    </submittedName>
</protein>
<proteinExistence type="predicted"/>
<keyword evidence="2" id="KW-1185">Reference proteome</keyword>
<dbReference type="Gene3D" id="1.20.1070.10">
    <property type="entry name" value="Rhodopsin 7-helix transmembrane proteins"/>
    <property type="match status" value="1"/>
</dbReference>
<sequence>VIVDCLPYIESCINPFVYCFMSGNFRKSLRIVFSRNEGVHRSLDQDHNTRSSHTDPTEPHKSAIVRLVFKTRQTTLSNLSNL</sequence>
<gene>
    <name evidence="1" type="ORF">ACJMK2_041801</name>
</gene>
<dbReference type="EMBL" id="JBJQND010000008">
    <property type="protein sequence ID" value="KAL3869075.1"/>
    <property type="molecule type" value="Genomic_DNA"/>
</dbReference>
<evidence type="ECO:0000313" key="1">
    <source>
        <dbReference type="EMBL" id="KAL3869075.1"/>
    </source>
</evidence>
<name>A0ABD3W5C1_SINWO</name>
<dbReference type="Proteomes" id="UP001634394">
    <property type="component" value="Unassembled WGS sequence"/>
</dbReference>
<accession>A0ABD3W5C1</accession>